<dbReference type="Proteomes" id="UP001390339">
    <property type="component" value="Unassembled WGS sequence"/>
</dbReference>
<protein>
    <submittedName>
        <fullName evidence="4">LPXTG-domain-containing protein</fullName>
    </submittedName>
</protein>
<evidence type="ECO:0000313" key="5">
    <source>
        <dbReference type="Proteomes" id="UP001390339"/>
    </source>
</evidence>
<keyword evidence="3" id="KW-0732">Signal</keyword>
<proteinExistence type="predicted"/>
<keyword evidence="2" id="KW-0472">Membrane</keyword>
<feature type="compositionally biased region" description="Low complexity" evidence="1">
    <location>
        <begin position="332"/>
        <end position="349"/>
    </location>
</feature>
<evidence type="ECO:0000256" key="2">
    <source>
        <dbReference type="SAM" id="Phobius"/>
    </source>
</evidence>
<feature type="chain" id="PRO_5047484325" evidence="3">
    <location>
        <begin position="23"/>
        <end position="560"/>
    </location>
</feature>
<feature type="compositionally biased region" description="Low complexity" evidence="1">
    <location>
        <begin position="439"/>
        <end position="450"/>
    </location>
</feature>
<feature type="region of interest" description="Disordered" evidence="1">
    <location>
        <begin position="271"/>
        <end position="297"/>
    </location>
</feature>
<accession>A0ABR2I9H2</accession>
<organism evidence="4 5">
    <name type="scientific">Apiospora arundinis</name>
    <dbReference type="NCBI Taxonomy" id="335852"/>
    <lineage>
        <taxon>Eukaryota</taxon>
        <taxon>Fungi</taxon>
        <taxon>Dikarya</taxon>
        <taxon>Ascomycota</taxon>
        <taxon>Pezizomycotina</taxon>
        <taxon>Sordariomycetes</taxon>
        <taxon>Xylariomycetidae</taxon>
        <taxon>Amphisphaeriales</taxon>
        <taxon>Apiosporaceae</taxon>
        <taxon>Apiospora</taxon>
    </lineage>
</organism>
<name>A0ABR2I9H2_9PEZI</name>
<keyword evidence="5" id="KW-1185">Reference proteome</keyword>
<feature type="compositionally biased region" description="Low complexity" evidence="1">
    <location>
        <begin position="458"/>
        <end position="481"/>
    </location>
</feature>
<dbReference type="EMBL" id="JAPCWZ010000006">
    <property type="protein sequence ID" value="KAK8859310.1"/>
    <property type="molecule type" value="Genomic_DNA"/>
</dbReference>
<reference evidence="4 5" key="1">
    <citation type="journal article" date="2024" name="IMA Fungus">
        <title>Apiospora arundinis, a panoply of carbohydrate-active enzymes and secondary metabolites.</title>
        <authorList>
            <person name="Sorensen T."/>
            <person name="Petersen C."/>
            <person name="Muurmann A.T."/>
            <person name="Christiansen J.V."/>
            <person name="Brundto M.L."/>
            <person name="Overgaard C.K."/>
            <person name="Boysen A.T."/>
            <person name="Wollenberg R.D."/>
            <person name="Larsen T.O."/>
            <person name="Sorensen J.L."/>
            <person name="Nielsen K.L."/>
            <person name="Sondergaard T.E."/>
        </authorList>
    </citation>
    <scope>NUCLEOTIDE SEQUENCE [LARGE SCALE GENOMIC DNA]</scope>
    <source>
        <strain evidence="4 5">AAU 773</strain>
    </source>
</reference>
<feature type="region of interest" description="Disordered" evidence="1">
    <location>
        <begin position="322"/>
        <end position="376"/>
    </location>
</feature>
<evidence type="ECO:0000313" key="4">
    <source>
        <dbReference type="EMBL" id="KAK8859310.1"/>
    </source>
</evidence>
<keyword evidence="2" id="KW-0812">Transmembrane</keyword>
<evidence type="ECO:0000256" key="1">
    <source>
        <dbReference type="SAM" id="MobiDB-lite"/>
    </source>
</evidence>
<evidence type="ECO:0000256" key="3">
    <source>
        <dbReference type="SAM" id="SignalP"/>
    </source>
</evidence>
<feature type="signal peptide" evidence="3">
    <location>
        <begin position="1"/>
        <end position="22"/>
    </location>
</feature>
<sequence>MASLSSILTILFLSIYHSTSNALQVAPNSPCASVCVDSNDLDHSDPNSSNTLNKDISCHDKDYANTASGQKFRRCLSCLQDSTFSQGSETDQGWFLYNLRYTFDYCIFGYPNATGIESTPCSTSTACGGLESALTGDELNVARGLEPYGFCAANGGAMVNSETQIQKCVSCVSASQDQKYLANYMVALQVGCTQQPAPGTAIGLNDTVFSSHRIGMVDPKTSAGASGSRHDDKPVLATPALVGIAIGGAVLLLGIAGLIFVRRRTRKNRRQRLAASLNGDAPNSRRKQGHRPASSLSFRCQTHLSPRSPNFFHNMADSVIQEEKQQQGPLGSNPLSSSPSSAVSPYWSPTIAPSSGFRPGERSYRGSPNHLQNITTSAPTVPDLVHYSTSPKAKGFSPVDTATPASAVSTKSTAQLLPTISYTYNPADYGVARPQVGANHGNNHNNNSPYSDHHHTGHNNNNHNNPYASPTSASTASPLLSRAWEQQSQRSWDPLPPRPSANVGNGGMNHNRQRLPAVKVLVSGGGNATGRGDNKGKRGSNTGSPVESEEIKVSFAGPPR</sequence>
<feature type="region of interest" description="Disordered" evidence="1">
    <location>
        <begin position="431"/>
        <end position="560"/>
    </location>
</feature>
<feature type="transmembrane region" description="Helical" evidence="2">
    <location>
        <begin position="240"/>
        <end position="261"/>
    </location>
</feature>
<gene>
    <name evidence="4" type="ORF">PGQ11_010044</name>
</gene>
<comment type="caution">
    <text evidence="4">The sequence shown here is derived from an EMBL/GenBank/DDBJ whole genome shotgun (WGS) entry which is preliminary data.</text>
</comment>
<keyword evidence="2" id="KW-1133">Transmembrane helix</keyword>